<feature type="compositionally biased region" description="Polar residues" evidence="1">
    <location>
        <begin position="1"/>
        <end position="12"/>
    </location>
</feature>
<evidence type="ECO:0000313" key="3">
    <source>
        <dbReference type="Proteomes" id="UP001419268"/>
    </source>
</evidence>
<keyword evidence="3" id="KW-1185">Reference proteome</keyword>
<accession>A0AAP0HHG3</accession>
<comment type="caution">
    <text evidence="2">The sequence shown here is derived from an EMBL/GenBank/DDBJ whole genome shotgun (WGS) entry which is preliminary data.</text>
</comment>
<feature type="region of interest" description="Disordered" evidence="1">
    <location>
        <begin position="1"/>
        <end position="20"/>
    </location>
</feature>
<dbReference type="Proteomes" id="UP001419268">
    <property type="component" value="Unassembled WGS sequence"/>
</dbReference>
<evidence type="ECO:0000256" key="1">
    <source>
        <dbReference type="SAM" id="MobiDB-lite"/>
    </source>
</evidence>
<protein>
    <submittedName>
        <fullName evidence="2">Uncharacterized protein</fullName>
    </submittedName>
</protein>
<gene>
    <name evidence="2" type="ORF">Scep_029301</name>
</gene>
<dbReference type="AlphaFoldDB" id="A0AAP0HHG3"/>
<name>A0AAP0HHG3_9MAGN</name>
<organism evidence="2 3">
    <name type="scientific">Stephania cephalantha</name>
    <dbReference type="NCBI Taxonomy" id="152367"/>
    <lineage>
        <taxon>Eukaryota</taxon>
        <taxon>Viridiplantae</taxon>
        <taxon>Streptophyta</taxon>
        <taxon>Embryophyta</taxon>
        <taxon>Tracheophyta</taxon>
        <taxon>Spermatophyta</taxon>
        <taxon>Magnoliopsida</taxon>
        <taxon>Ranunculales</taxon>
        <taxon>Menispermaceae</taxon>
        <taxon>Menispermoideae</taxon>
        <taxon>Cissampelideae</taxon>
        <taxon>Stephania</taxon>
    </lineage>
</organism>
<reference evidence="2 3" key="1">
    <citation type="submission" date="2024-01" db="EMBL/GenBank/DDBJ databases">
        <title>Genome assemblies of Stephania.</title>
        <authorList>
            <person name="Yang L."/>
        </authorList>
    </citation>
    <scope>NUCLEOTIDE SEQUENCE [LARGE SCALE GENOMIC DNA]</scope>
    <source>
        <strain evidence="2">JXDWG</strain>
        <tissue evidence="2">Leaf</tissue>
    </source>
</reference>
<dbReference type="EMBL" id="JBBNAG010000013">
    <property type="protein sequence ID" value="KAK9082830.1"/>
    <property type="molecule type" value="Genomic_DNA"/>
</dbReference>
<evidence type="ECO:0000313" key="2">
    <source>
        <dbReference type="EMBL" id="KAK9082830.1"/>
    </source>
</evidence>
<sequence>MPTEGSYYQPNSRPKRSDGLPTCTVRTKAFILQKFLSVENQEKTASQAYLGIVARVSGSLSVQIWVSWGVGGRLEVRKSIGMPHRIHDLVYRFRFSCVTAGGHTWVCAAVAFGIGVAYKEGVGKASLFLLASVLTRHQSATNASLSLNSNRFATDMSVLAGLQSATDLELGDRSSSIGELVGIDSGVWGSRSACLVDLDPGIDYGVVERVVRFVKPNGKTLDAPSTSSHRRCDLTATPSVTQIHPSVIEGRARCTSETTTSDCHDLHLVDIEVLQAFAAPLVCGGQQALQTVRKEQLGVPPVPQVVDFNLGQPLERIARRSFVAGSKPRVTPGLVGSCCNDDDLAKLWESVPACNSMQIRGWLERIVLARKSELLGVLVRTDPKASETFISHFSLSDVRISMLDQTGQIAQWLKCVRSPSPHLLISLDPLCIVFLEAYPLTAYHTAYRRMGIQGHPLEIQAYYINHGPNTSIIGSIYTTDGITIA</sequence>
<proteinExistence type="predicted"/>